<sequence>MACFACPRHACLPIELAQVHHKYLSMHWGIWMLGLEPFENEMTLVNSVATFVVDQNRQLLQRVVLWGFCIRVPWHFGLQCEWDALFL</sequence>
<reference evidence="1 2" key="1">
    <citation type="submission" date="2015-07" db="EMBL/GenBank/DDBJ databases">
        <title>Comparative genomics of the Sigatoka disease complex on banana suggests a link between parallel evolutionary changes in Pseudocercospora fijiensis and Pseudocercospora eumusae and increased virulence on the banana host.</title>
        <authorList>
            <person name="Chang T.-C."/>
            <person name="Salvucci A."/>
            <person name="Crous P.W."/>
            <person name="Stergiopoulos I."/>
        </authorList>
    </citation>
    <scope>NUCLEOTIDE SEQUENCE [LARGE SCALE GENOMIC DNA]</scope>
    <source>
        <strain evidence="1 2">CBS 116634</strain>
    </source>
</reference>
<dbReference type="OrthoDB" id="3257095at2759"/>
<protein>
    <submittedName>
        <fullName evidence="1">Uncharacterized protein</fullName>
    </submittedName>
</protein>
<accession>A0A139IW65</accession>
<dbReference type="AlphaFoldDB" id="A0A139IW65"/>
<gene>
    <name evidence="1" type="ORF">AC579_8709</name>
</gene>
<keyword evidence="2" id="KW-1185">Reference proteome</keyword>
<organism evidence="1 2">
    <name type="scientific">Pseudocercospora musae</name>
    <dbReference type="NCBI Taxonomy" id="113226"/>
    <lineage>
        <taxon>Eukaryota</taxon>
        <taxon>Fungi</taxon>
        <taxon>Dikarya</taxon>
        <taxon>Ascomycota</taxon>
        <taxon>Pezizomycotina</taxon>
        <taxon>Dothideomycetes</taxon>
        <taxon>Dothideomycetidae</taxon>
        <taxon>Mycosphaerellales</taxon>
        <taxon>Mycosphaerellaceae</taxon>
        <taxon>Pseudocercospora</taxon>
    </lineage>
</organism>
<evidence type="ECO:0000313" key="2">
    <source>
        <dbReference type="Proteomes" id="UP000073492"/>
    </source>
</evidence>
<comment type="caution">
    <text evidence="1">The sequence shown here is derived from an EMBL/GenBank/DDBJ whole genome shotgun (WGS) entry which is preliminary data.</text>
</comment>
<dbReference type="Proteomes" id="UP000073492">
    <property type="component" value="Unassembled WGS sequence"/>
</dbReference>
<evidence type="ECO:0000313" key="1">
    <source>
        <dbReference type="EMBL" id="KXT18963.1"/>
    </source>
</evidence>
<name>A0A139IW65_9PEZI</name>
<proteinExistence type="predicted"/>
<dbReference type="EMBL" id="LFZO01000001">
    <property type="protein sequence ID" value="KXT18963.1"/>
    <property type="molecule type" value="Genomic_DNA"/>
</dbReference>